<dbReference type="OrthoDB" id="6483977at2759"/>
<evidence type="ECO:0000313" key="2">
    <source>
        <dbReference type="EMBL" id="GBM31126.1"/>
    </source>
</evidence>
<dbReference type="Proteomes" id="UP000499080">
    <property type="component" value="Unassembled WGS sequence"/>
</dbReference>
<dbReference type="AlphaFoldDB" id="A0A4Y2ESX2"/>
<organism evidence="2 3">
    <name type="scientific">Araneus ventricosus</name>
    <name type="common">Orbweaver spider</name>
    <name type="synonym">Epeira ventricosa</name>
    <dbReference type="NCBI Taxonomy" id="182803"/>
    <lineage>
        <taxon>Eukaryota</taxon>
        <taxon>Metazoa</taxon>
        <taxon>Ecdysozoa</taxon>
        <taxon>Arthropoda</taxon>
        <taxon>Chelicerata</taxon>
        <taxon>Arachnida</taxon>
        <taxon>Araneae</taxon>
        <taxon>Araneomorphae</taxon>
        <taxon>Entelegynae</taxon>
        <taxon>Araneoidea</taxon>
        <taxon>Araneidae</taxon>
        <taxon>Araneus</taxon>
    </lineage>
</organism>
<keyword evidence="3" id="KW-1185">Reference proteome</keyword>
<proteinExistence type="predicted"/>
<dbReference type="GO" id="GO:0003677">
    <property type="term" value="F:DNA binding"/>
    <property type="evidence" value="ECO:0007669"/>
    <property type="project" value="TreeGrafter"/>
</dbReference>
<protein>
    <submittedName>
        <fullName evidence="2">Tigger transposable element-derived protein 4</fullName>
    </submittedName>
</protein>
<sequence>MDLMLRKNQSGKFVYVEKVLLQWFNQRRRGWLHKFKLRHGITGKTVSGESGDVDCETMDDWIQNQLPDLLKGYEQKDIFNADETDVSKKLPPLIIGKSKKPRFFKNLKTLPTTLSFFTDWLKGLDDKMRKQKRRIILFIDQCLAHIPNTDLIKNITVKFFPGNCISKLHPLDLGVIKSLKQHYRKLLVKTSIASLDRGDSKNMKIDVLQALKFIMMA</sequence>
<dbReference type="PANTHER" id="PTHR19303:SF73">
    <property type="entry name" value="PROTEIN PDC2"/>
    <property type="match status" value="1"/>
</dbReference>
<dbReference type="EMBL" id="BGPR01000676">
    <property type="protein sequence ID" value="GBM31126.1"/>
    <property type="molecule type" value="Genomic_DNA"/>
</dbReference>
<comment type="caution">
    <text evidence="2">The sequence shown here is derived from an EMBL/GenBank/DDBJ whole genome shotgun (WGS) entry which is preliminary data.</text>
</comment>
<dbReference type="Pfam" id="PF03184">
    <property type="entry name" value="DDE_1"/>
    <property type="match status" value="1"/>
</dbReference>
<dbReference type="InterPro" id="IPR004875">
    <property type="entry name" value="DDE_SF_endonuclease_dom"/>
</dbReference>
<gene>
    <name evidence="2" type="primary">Tigd4_353</name>
    <name evidence="2" type="ORF">AVEN_58922_1</name>
</gene>
<reference evidence="2 3" key="1">
    <citation type="journal article" date="2019" name="Sci. Rep.">
        <title>Orb-weaving spider Araneus ventricosus genome elucidates the spidroin gene catalogue.</title>
        <authorList>
            <person name="Kono N."/>
            <person name="Nakamura H."/>
            <person name="Ohtoshi R."/>
            <person name="Moran D.A.P."/>
            <person name="Shinohara A."/>
            <person name="Yoshida Y."/>
            <person name="Fujiwara M."/>
            <person name="Mori M."/>
            <person name="Tomita M."/>
            <person name="Arakawa K."/>
        </authorList>
    </citation>
    <scope>NUCLEOTIDE SEQUENCE [LARGE SCALE GENOMIC DNA]</scope>
</reference>
<dbReference type="GO" id="GO:0005634">
    <property type="term" value="C:nucleus"/>
    <property type="evidence" value="ECO:0007669"/>
    <property type="project" value="TreeGrafter"/>
</dbReference>
<evidence type="ECO:0000259" key="1">
    <source>
        <dbReference type="Pfam" id="PF03184"/>
    </source>
</evidence>
<dbReference type="InterPro" id="IPR050863">
    <property type="entry name" value="CenT-Element_Derived"/>
</dbReference>
<name>A0A4Y2ESX2_ARAVE</name>
<feature type="domain" description="DDE-1" evidence="1">
    <location>
        <begin position="86"/>
        <end position="217"/>
    </location>
</feature>
<dbReference type="PANTHER" id="PTHR19303">
    <property type="entry name" value="TRANSPOSON"/>
    <property type="match status" value="1"/>
</dbReference>
<evidence type="ECO:0000313" key="3">
    <source>
        <dbReference type="Proteomes" id="UP000499080"/>
    </source>
</evidence>
<accession>A0A4Y2ESX2</accession>